<dbReference type="PANTHER" id="PTHR45266:SF3">
    <property type="entry name" value="OXALOACETATE DECARBOXYLASE ALPHA CHAIN"/>
    <property type="match status" value="1"/>
</dbReference>
<evidence type="ECO:0000259" key="3">
    <source>
        <dbReference type="PROSITE" id="PS50968"/>
    </source>
</evidence>
<reference evidence="4 5" key="1">
    <citation type="submission" date="2018-05" db="EMBL/GenBank/DDBJ databases">
        <title>Marinilabilia rubrum sp. nov., isolated from saltern sediment.</title>
        <authorList>
            <person name="Zhang R."/>
        </authorList>
    </citation>
    <scope>NUCLEOTIDE SEQUENCE [LARGE SCALE GENOMIC DNA]</scope>
    <source>
        <strain evidence="4 5">WTE16</strain>
    </source>
</reference>
<dbReference type="InterPro" id="IPR050709">
    <property type="entry name" value="Biotin_Carboxyl_Carrier/Decarb"/>
</dbReference>
<evidence type="ECO:0000256" key="2">
    <source>
        <dbReference type="SAM" id="MobiDB-lite"/>
    </source>
</evidence>
<dbReference type="EMBL" id="QEWP01000004">
    <property type="protein sequence ID" value="PWE00127.1"/>
    <property type="molecule type" value="Genomic_DNA"/>
</dbReference>
<keyword evidence="5" id="KW-1185">Reference proteome</keyword>
<dbReference type="FunFam" id="2.40.50.100:FF:000003">
    <property type="entry name" value="Acetyl-CoA carboxylase biotin carboxyl carrier protein"/>
    <property type="match status" value="1"/>
</dbReference>
<dbReference type="Gene3D" id="2.40.50.100">
    <property type="match status" value="1"/>
</dbReference>
<feature type="region of interest" description="Disordered" evidence="2">
    <location>
        <begin position="34"/>
        <end position="64"/>
    </location>
</feature>
<organism evidence="4 5">
    <name type="scientific">Marinilabilia rubra</name>
    <dbReference type="NCBI Taxonomy" id="2162893"/>
    <lineage>
        <taxon>Bacteria</taxon>
        <taxon>Pseudomonadati</taxon>
        <taxon>Bacteroidota</taxon>
        <taxon>Bacteroidia</taxon>
        <taxon>Marinilabiliales</taxon>
        <taxon>Marinilabiliaceae</taxon>
        <taxon>Marinilabilia</taxon>
    </lineage>
</organism>
<evidence type="ECO:0000313" key="5">
    <source>
        <dbReference type="Proteomes" id="UP000244956"/>
    </source>
</evidence>
<accession>A0A2U2BAR7</accession>
<evidence type="ECO:0000313" key="4">
    <source>
        <dbReference type="EMBL" id="PWE00127.1"/>
    </source>
</evidence>
<dbReference type="AlphaFoldDB" id="A0A2U2BAR7"/>
<dbReference type="InterPro" id="IPR000089">
    <property type="entry name" value="Biotin_lipoyl"/>
</dbReference>
<name>A0A2U2BAR7_9BACT</name>
<dbReference type="Pfam" id="PF00364">
    <property type="entry name" value="Biotin_lipoyl"/>
    <property type="match status" value="1"/>
</dbReference>
<dbReference type="InterPro" id="IPR011053">
    <property type="entry name" value="Single_hybrid_motif"/>
</dbReference>
<dbReference type="Proteomes" id="UP000244956">
    <property type="component" value="Unassembled WGS sequence"/>
</dbReference>
<protein>
    <submittedName>
        <fullName evidence="4">Acetyl-CoA carboxylase biotin carboxyl carrier protein subunit</fullName>
    </submittedName>
</protein>
<proteinExistence type="predicted"/>
<gene>
    <name evidence="4" type="ORF">DDZ16_07150</name>
</gene>
<evidence type="ECO:0000256" key="1">
    <source>
        <dbReference type="ARBA" id="ARBA00023267"/>
    </source>
</evidence>
<dbReference type="PROSITE" id="PS50968">
    <property type="entry name" value="BIOTINYL_LIPOYL"/>
    <property type="match status" value="1"/>
</dbReference>
<keyword evidence="1" id="KW-0092">Biotin</keyword>
<dbReference type="PANTHER" id="PTHR45266">
    <property type="entry name" value="OXALOACETATE DECARBOXYLASE ALPHA CHAIN"/>
    <property type="match status" value="1"/>
</dbReference>
<sequence>MKKYLITVNEKQYEVDVEEVKTTTSGAFKNLKSAPKMKTGISPDQIKSSKPKAPAASANGHKVTAPMPGSVFKMLVSEGDEVKQGQTLLVFEAMKMENDLTSPADGKVVAINVAEGDAIAAGDTLIVVE</sequence>
<dbReference type="RefSeq" id="WP_109263750.1">
    <property type="nucleotide sequence ID" value="NZ_QEWP01000004.1"/>
</dbReference>
<dbReference type="SUPFAM" id="SSF51230">
    <property type="entry name" value="Single hybrid motif"/>
    <property type="match status" value="1"/>
</dbReference>
<comment type="caution">
    <text evidence="4">The sequence shown here is derived from an EMBL/GenBank/DDBJ whole genome shotgun (WGS) entry which is preliminary data.</text>
</comment>
<dbReference type="OrthoDB" id="9812676at2"/>
<dbReference type="CDD" id="cd06850">
    <property type="entry name" value="biotinyl_domain"/>
    <property type="match status" value="1"/>
</dbReference>
<feature type="domain" description="Lipoyl-binding" evidence="3">
    <location>
        <begin position="52"/>
        <end position="129"/>
    </location>
</feature>